<dbReference type="CDD" id="cd17932">
    <property type="entry name" value="DEXQc_UvrD"/>
    <property type="match status" value="1"/>
</dbReference>
<dbReference type="EMBL" id="LXTC01000001">
    <property type="protein sequence ID" value="OBA24257.1"/>
    <property type="molecule type" value="Genomic_DNA"/>
</dbReference>
<dbReference type="GO" id="GO:0005524">
    <property type="term" value="F:ATP binding"/>
    <property type="evidence" value="ECO:0007669"/>
    <property type="project" value="UniProtKB-UniRule"/>
</dbReference>
<dbReference type="Pfam" id="PF00580">
    <property type="entry name" value="UvrD-helicase"/>
    <property type="match status" value="1"/>
</dbReference>
<keyword evidence="7" id="KW-0413">Isomerase</keyword>
<dbReference type="GO" id="GO:0043138">
    <property type="term" value="F:3'-5' DNA helicase activity"/>
    <property type="evidence" value="ECO:0007669"/>
    <property type="project" value="UniProtKB-EC"/>
</dbReference>
<dbReference type="PANTHER" id="PTHR11070:SF2">
    <property type="entry name" value="ATP-DEPENDENT DNA HELICASE SRS2"/>
    <property type="match status" value="1"/>
</dbReference>
<dbReference type="Gene3D" id="1.10.486.10">
    <property type="entry name" value="PCRA, domain 4"/>
    <property type="match status" value="1"/>
</dbReference>
<dbReference type="RefSeq" id="XP_018714738.1">
    <property type="nucleotide sequence ID" value="XM_018853765.1"/>
</dbReference>
<dbReference type="InterPro" id="IPR013986">
    <property type="entry name" value="DExx_box_DNA_helicase_dom_sf"/>
</dbReference>
<dbReference type="GeneID" id="30026741"/>
<dbReference type="STRING" id="869754.A0A1A0HK43"/>
<proteinExistence type="inferred from homology"/>
<evidence type="ECO:0000256" key="9">
    <source>
        <dbReference type="ARBA" id="ARBA00034808"/>
    </source>
</evidence>
<evidence type="ECO:0000256" key="1">
    <source>
        <dbReference type="ARBA" id="ARBA00009922"/>
    </source>
</evidence>
<dbReference type="Gene3D" id="1.10.10.160">
    <property type="match status" value="1"/>
</dbReference>
<dbReference type="SUPFAM" id="SSF52540">
    <property type="entry name" value="P-loop containing nucleoside triphosphate hydrolases"/>
    <property type="match status" value="1"/>
</dbReference>
<comment type="caution">
    <text evidence="14">The sequence shown here is derived from an EMBL/GenBank/DDBJ whole genome shotgun (WGS) entry which is preliminary data.</text>
</comment>
<dbReference type="AlphaFoldDB" id="A0A1A0HK43"/>
<keyword evidence="5 11" id="KW-0067">ATP-binding</keyword>
<keyword evidence="6" id="KW-0238">DNA-binding</keyword>
<dbReference type="Pfam" id="PF13361">
    <property type="entry name" value="UvrD_C"/>
    <property type="match status" value="2"/>
</dbReference>
<reference evidence="14 15" key="1">
    <citation type="submission" date="2016-05" db="EMBL/GenBank/DDBJ databases">
        <title>Comparative genomics of biotechnologically important yeasts.</title>
        <authorList>
            <consortium name="DOE Joint Genome Institute"/>
            <person name="Riley R."/>
            <person name="Haridas S."/>
            <person name="Wolfe K.H."/>
            <person name="Lopes M.R."/>
            <person name="Hittinger C.T."/>
            <person name="Goker M."/>
            <person name="Salamov A."/>
            <person name="Wisecaver J."/>
            <person name="Long T.M."/>
            <person name="Aerts A.L."/>
            <person name="Barry K."/>
            <person name="Choi C."/>
            <person name="Clum A."/>
            <person name="Coughlan A.Y."/>
            <person name="Deshpande S."/>
            <person name="Douglass A.P."/>
            <person name="Hanson S.J."/>
            <person name="Klenk H.-P."/>
            <person name="LaButti K."/>
            <person name="Lapidus A."/>
            <person name="Lindquist E."/>
            <person name="Lipzen A."/>
            <person name="Meier-kolthoff J.P."/>
            <person name="Ohm R.A."/>
            <person name="Otillar R.P."/>
            <person name="Pangilinan J."/>
            <person name="Peng Y."/>
            <person name="Rokas A."/>
            <person name="Rosa C.A."/>
            <person name="Scheuner C."/>
            <person name="Sibirny A.A."/>
            <person name="Slot J.C."/>
            <person name="Stielow J.B."/>
            <person name="Sun H."/>
            <person name="Kurtzman C.P."/>
            <person name="Blackwell M."/>
            <person name="Grigoriev I.V."/>
            <person name="Jeffries T.W."/>
        </authorList>
    </citation>
    <scope>NUCLEOTIDE SEQUENCE [LARGE SCALE GENOMIC DNA]</scope>
    <source>
        <strain evidence="14 15">NRRL YB-4993</strain>
    </source>
</reference>
<evidence type="ECO:0000256" key="11">
    <source>
        <dbReference type="PROSITE-ProRule" id="PRU00560"/>
    </source>
</evidence>
<dbReference type="Proteomes" id="UP000092555">
    <property type="component" value="Unassembled WGS sequence"/>
</dbReference>
<evidence type="ECO:0000313" key="15">
    <source>
        <dbReference type="Proteomes" id="UP000092555"/>
    </source>
</evidence>
<dbReference type="GO" id="GO:0000725">
    <property type="term" value="P:recombinational repair"/>
    <property type="evidence" value="ECO:0007669"/>
    <property type="project" value="TreeGrafter"/>
</dbReference>
<evidence type="ECO:0000256" key="4">
    <source>
        <dbReference type="ARBA" id="ARBA00022806"/>
    </source>
</evidence>
<dbReference type="InterPro" id="IPR014016">
    <property type="entry name" value="UvrD-like_ATP-bd"/>
</dbReference>
<dbReference type="PANTHER" id="PTHR11070">
    <property type="entry name" value="UVRD / RECB / PCRA DNA HELICASE FAMILY MEMBER"/>
    <property type="match status" value="1"/>
</dbReference>
<accession>A0A1A0HK43</accession>
<dbReference type="Gene3D" id="3.40.50.300">
    <property type="entry name" value="P-loop containing nucleotide triphosphate hydrolases"/>
    <property type="match status" value="2"/>
</dbReference>
<feature type="binding site" evidence="11">
    <location>
        <begin position="33"/>
        <end position="40"/>
    </location>
    <ligand>
        <name>ATP</name>
        <dbReference type="ChEBI" id="CHEBI:30616"/>
    </ligand>
</feature>
<keyword evidence="15" id="KW-1185">Reference proteome</keyword>
<comment type="similarity">
    <text evidence="1">Belongs to the helicase family. UvrD subfamily.</text>
</comment>
<sequence length="809" mass="91544">MKTLLEDTILASLNNKQCQAVTSPSSGVLQIIAGPGTGKTKVIVSRVAYLLLHERISPQNIIVTTFTKKAANEMVERLRELFCGSEIPFEKLLIGTFHSICYKIIQKYGHLIGLTNISIADEKDSMQILSNALTSKITTDQWKSIDALSSAVTGKFKTKNEAKGKFNGYDPKAFKRHISKAKSAGLTPEDYDKQHQKNALLLVVYQAYQNELLANKVLDFDDCLLYCFKIVSCFPVLRHVEHTLVDEFQDTNEIQLQLMYCFAKGASLHSNVTIVGDPDQSIYAFRDAQAVNFEKMRDHYLKTSDQPCKIITLDENYRSTSDILHISETIMRQQPGRVVKNLTSQLEKSFKPFHAVLDSSEEEARWITHQAEFLAGLPQGIFSYSDMAILVRSAFQTRLIENELTRKKIPYFMVRGKAFWERKEVVAILDYLRCVTNKDDKLAFIRCVNFPKRGLGPKALADLDSLIDGERMRKPNHSVFLTLQRIATADLKSSLGPKMRDSLFLFLRIIEDTHQILLKGFEIGAGDEKAVIEEAFNSIYKNSNILKEFEEKVDIELNIEEVKAQLLAFELPPEFPLPDLAEAEIQNVDEITGPLFIRKFLELISLYDTDPGKSEEQLKKPKISISTIHGSKGLEWPVVFVPGASEGLLPASFAIDEAIPETVNEERRCLYVATSRAQTLLYISAYTETESGGWRKPVEECSRFMKKAGKHCATHLELDTQEKLKTLFELRGSELTAHGFDVEAYHEEYTRGLLEYVKKQTFRSGAHGEFTSAGKLNYTPRENTFIQKPGMFPRKIGQAKSTFLYPGSK</sequence>
<protein>
    <recommendedName>
        <fullName evidence="9">DNA 3'-5' helicase</fullName>
        <ecNumber evidence="9">5.6.2.4</ecNumber>
    </recommendedName>
</protein>
<comment type="catalytic activity">
    <reaction evidence="10">
        <text>ATP + H2O = ADP + phosphate + H(+)</text>
        <dbReference type="Rhea" id="RHEA:13065"/>
        <dbReference type="ChEBI" id="CHEBI:15377"/>
        <dbReference type="ChEBI" id="CHEBI:15378"/>
        <dbReference type="ChEBI" id="CHEBI:30616"/>
        <dbReference type="ChEBI" id="CHEBI:43474"/>
        <dbReference type="ChEBI" id="CHEBI:456216"/>
        <dbReference type="EC" id="5.6.2.4"/>
    </reaction>
</comment>
<gene>
    <name evidence="14" type="ORF">METBIDRAFT_10411</name>
</gene>
<dbReference type="InterPro" id="IPR000212">
    <property type="entry name" value="DNA_helicase_UvrD/REP"/>
</dbReference>
<dbReference type="PROSITE" id="PS51198">
    <property type="entry name" value="UVRD_HELICASE_ATP_BIND"/>
    <property type="match status" value="1"/>
</dbReference>
<dbReference type="GO" id="GO:0003677">
    <property type="term" value="F:DNA binding"/>
    <property type="evidence" value="ECO:0007669"/>
    <property type="project" value="UniProtKB-KW"/>
</dbReference>
<feature type="domain" description="UvrD-like helicase ATP-binding" evidence="12">
    <location>
        <begin position="12"/>
        <end position="320"/>
    </location>
</feature>
<evidence type="ECO:0000313" key="14">
    <source>
        <dbReference type="EMBL" id="OBA24257.1"/>
    </source>
</evidence>
<dbReference type="GO" id="GO:0016787">
    <property type="term" value="F:hydrolase activity"/>
    <property type="evidence" value="ECO:0007669"/>
    <property type="project" value="UniProtKB-UniRule"/>
</dbReference>
<dbReference type="InterPro" id="IPR014017">
    <property type="entry name" value="DNA_helicase_UvrD-like_C"/>
</dbReference>
<evidence type="ECO:0000256" key="5">
    <source>
        <dbReference type="ARBA" id="ARBA00022840"/>
    </source>
</evidence>
<evidence type="ECO:0000256" key="6">
    <source>
        <dbReference type="ARBA" id="ARBA00023125"/>
    </source>
</evidence>
<comment type="catalytic activity">
    <reaction evidence="8">
        <text>Couples ATP hydrolysis with the unwinding of duplex DNA by translocating in the 3'-5' direction.</text>
        <dbReference type="EC" id="5.6.2.4"/>
    </reaction>
</comment>
<dbReference type="InterPro" id="IPR027417">
    <property type="entry name" value="P-loop_NTPase"/>
</dbReference>
<evidence type="ECO:0000259" key="12">
    <source>
        <dbReference type="PROSITE" id="PS51198"/>
    </source>
</evidence>
<evidence type="ECO:0000256" key="2">
    <source>
        <dbReference type="ARBA" id="ARBA00022741"/>
    </source>
</evidence>
<evidence type="ECO:0000256" key="10">
    <source>
        <dbReference type="ARBA" id="ARBA00048988"/>
    </source>
</evidence>
<evidence type="ECO:0000256" key="3">
    <source>
        <dbReference type="ARBA" id="ARBA00022801"/>
    </source>
</evidence>
<dbReference type="OrthoDB" id="1470711at2759"/>
<dbReference type="PROSITE" id="PS51217">
    <property type="entry name" value="UVRD_HELICASE_CTER"/>
    <property type="match status" value="1"/>
</dbReference>
<organism evidence="14 15">
    <name type="scientific">Metschnikowia bicuspidata var. bicuspidata NRRL YB-4993</name>
    <dbReference type="NCBI Taxonomy" id="869754"/>
    <lineage>
        <taxon>Eukaryota</taxon>
        <taxon>Fungi</taxon>
        <taxon>Dikarya</taxon>
        <taxon>Ascomycota</taxon>
        <taxon>Saccharomycotina</taxon>
        <taxon>Pichiomycetes</taxon>
        <taxon>Metschnikowiaceae</taxon>
        <taxon>Metschnikowia</taxon>
    </lineage>
</organism>
<dbReference type="EC" id="5.6.2.4" evidence="9"/>
<evidence type="ECO:0000256" key="7">
    <source>
        <dbReference type="ARBA" id="ARBA00023235"/>
    </source>
</evidence>
<dbReference type="GO" id="GO:0005634">
    <property type="term" value="C:nucleus"/>
    <property type="evidence" value="ECO:0007669"/>
    <property type="project" value="TreeGrafter"/>
</dbReference>
<keyword evidence="4 11" id="KW-0347">Helicase</keyword>
<feature type="domain" description="UvrD-like helicase C-terminal" evidence="13">
    <location>
        <begin position="321"/>
        <end position="633"/>
    </location>
</feature>
<evidence type="ECO:0000256" key="8">
    <source>
        <dbReference type="ARBA" id="ARBA00034617"/>
    </source>
</evidence>
<name>A0A1A0HK43_9ASCO</name>
<keyword evidence="2 11" id="KW-0547">Nucleotide-binding</keyword>
<evidence type="ECO:0000259" key="13">
    <source>
        <dbReference type="PROSITE" id="PS51217"/>
    </source>
</evidence>
<keyword evidence="3 11" id="KW-0378">Hydrolase</keyword>